<keyword evidence="2" id="KW-0812">Transmembrane</keyword>
<proteinExistence type="predicted"/>
<comment type="caution">
    <text evidence="4">The sequence shown here is derived from an EMBL/GenBank/DDBJ whole genome shotgun (WGS) entry which is preliminary data.</text>
</comment>
<dbReference type="EMBL" id="VFPH01000001">
    <property type="protein sequence ID" value="TQM45308.1"/>
    <property type="molecule type" value="Genomic_DNA"/>
</dbReference>
<sequence length="147" mass="15829">MTENITTPSDLTGIRASDAEREAVATRLREAVSAGFLTLAEADERQAAAYAAVTRAELTPLTADLPTAEEPAAPPEPRRGPLTSGARRRLAVHAAVVGFLAAFLVTRWAMDPAPWFWPVWPMFWLGISLLVHRRFATRAATPPAAAA</sequence>
<keyword evidence="2" id="KW-1133">Transmembrane helix</keyword>
<reference evidence="4 5" key="1">
    <citation type="submission" date="2019-06" db="EMBL/GenBank/DDBJ databases">
        <title>Sequencing the genomes of 1000 actinobacteria strains.</title>
        <authorList>
            <person name="Klenk H.-P."/>
        </authorList>
    </citation>
    <scope>NUCLEOTIDE SEQUENCE [LARGE SCALE GENOMIC DNA]</scope>
    <source>
        <strain evidence="4 5">DSM 45511</strain>
    </source>
</reference>
<evidence type="ECO:0000313" key="5">
    <source>
        <dbReference type="Proteomes" id="UP000319818"/>
    </source>
</evidence>
<evidence type="ECO:0000313" key="4">
    <source>
        <dbReference type="EMBL" id="TQM45308.1"/>
    </source>
</evidence>
<feature type="transmembrane region" description="Helical" evidence="2">
    <location>
        <begin position="90"/>
        <end position="109"/>
    </location>
</feature>
<dbReference type="AlphaFoldDB" id="A0A543GGV1"/>
<evidence type="ECO:0000256" key="2">
    <source>
        <dbReference type="SAM" id="Phobius"/>
    </source>
</evidence>
<dbReference type="Proteomes" id="UP000319818">
    <property type="component" value="Unassembled WGS sequence"/>
</dbReference>
<evidence type="ECO:0000256" key="1">
    <source>
        <dbReference type="SAM" id="MobiDB-lite"/>
    </source>
</evidence>
<feature type="region of interest" description="Disordered" evidence="1">
    <location>
        <begin position="61"/>
        <end position="84"/>
    </location>
</feature>
<organism evidence="4 5">
    <name type="scientific">Pseudonocardia cypriaca</name>
    <dbReference type="NCBI Taxonomy" id="882449"/>
    <lineage>
        <taxon>Bacteria</taxon>
        <taxon>Bacillati</taxon>
        <taxon>Actinomycetota</taxon>
        <taxon>Actinomycetes</taxon>
        <taxon>Pseudonocardiales</taxon>
        <taxon>Pseudonocardiaceae</taxon>
        <taxon>Pseudonocardia</taxon>
    </lineage>
</organism>
<name>A0A543GGV1_9PSEU</name>
<dbReference type="PANTHER" id="PTHR40763:SF4">
    <property type="entry name" value="DUF1707 DOMAIN-CONTAINING PROTEIN"/>
    <property type="match status" value="1"/>
</dbReference>
<keyword evidence="5" id="KW-1185">Reference proteome</keyword>
<gene>
    <name evidence="4" type="ORF">FB388_2707</name>
</gene>
<dbReference type="Pfam" id="PF08044">
    <property type="entry name" value="DUF1707"/>
    <property type="match status" value="1"/>
</dbReference>
<dbReference type="InterPro" id="IPR012551">
    <property type="entry name" value="DUF1707_SHOCT-like"/>
</dbReference>
<dbReference type="PANTHER" id="PTHR40763">
    <property type="entry name" value="MEMBRANE PROTEIN-RELATED"/>
    <property type="match status" value="1"/>
</dbReference>
<protein>
    <submittedName>
        <fullName evidence="4">Uncharacterized protein DUF1707</fullName>
    </submittedName>
</protein>
<accession>A0A543GGV1</accession>
<dbReference type="RefSeq" id="WP_142100797.1">
    <property type="nucleotide sequence ID" value="NZ_VFPH01000001.1"/>
</dbReference>
<evidence type="ECO:0000259" key="3">
    <source>
        <dbReference type="Pfam" id="PF08044"/>
    </source>
</evidence>
<feature type="transmembrane region" description="Helical" evidence="2">
    <location>
        <begin position="115"/>
        <end position="132"/>
    </location>
</feature>
<dbReference type="OrthoDB" id="3625082at2"/>
<keyword evidence="2" id="KW-0472">Membrane</keyword>
<feature type="domain" description="DUF1707" evidence="3">
    <location>
        <begin position="14"/>
        <end position="66"/>
    </location>
</feature>